<dbReference type="PANTHER" id="PTHR21666:SF285">
    <property type="entry name" value="M23 FAMILY METALLOPEPTIDASE"/>
    <property type="match status" value="1"/>
</dbReference>
<evidence type="ECO:0000313" key="2">
    <source>
        <dbReference type="EMBL" id="EAR22200.1"/>
    </source>
</evidence>
<dbReference type="eggNOG" id="COG0739">
    <property type="taxonomic scope" value="Bacteria"/>
</dbReference>
<keyword evidence="3" id="KW-1185">Reference proteome</keyword>
<dbReference type="PANTHER" id="PTHR21666">
    <property type="entry name" value="PEPTIDASE-RELATED"/>
    <property type="match status" value="1"/>
</dbReference>
<dbReference type="STRING" id="314278.NB231_04805"/>
<dbReference type="EMBL" id="AAOF01000004">
    <property type="protein sequence ID" value="EAR22200.1"/>
    <property type="molecule type" value="Genomic_DNA"/>
</dbReference>
<dbReference type="InterPro" id="IPR016047">
    <property type="entry name" value="M23ase_b-sheet_dom"/>
</dbReference>
<protein>
    <submittedName>
        <fullName evidence="2">Peptidase M23B</fullName>
    </submittedName>
</protein>
<dbReference type="FunFam" id="2.70.70.10:FF:000019">
    <property type="entry name" value="M23 family peptidase"/>
    <property type="match status" value="1"/>
</dbReference>
<sequence>MRRPWWLANLVLLLFTSGVLAAGERLELKGQLVQGGMVIGRTMPGAQVRFDGRDVRVADNGEFVIGFGRDAREHMLLEIRYPDAQVSRRRLTVRQRRYPIQRISGLSAQQVTPGKAELVRIRREAAQIRQARSANSTRTDFDGTWIWPVSGTITGVYGSQRILNGKPRSPHRGVDIAAPAGTPVRAPIDGAVSFAEQGLFFSGGTVILDHGHGISTTYVHLRRILVHTGQAVQKGQSLGEVGASGRATGPNLHWGLNWFDRRLDPSLLVPSMAEMRSKR</sequence>
<name>A4BQ45_9GAMM</name>
<reference evidence="2 3" key="1">
    <citation type="submission" date="2006-02" db="EMBL/GenBank/DDBJ databases">
        <authorList>
            <person name="Waterbury J."/>
            <person name="Ferriera S."/>
            <person name="Johnson J."/>
            <person name="Kravitz S."/>
            <person name="Halpern A."/>
            <person name="Remington K."/>
            <person name="Beeson K."/>
            <person name="Tran B."/>
            <person name="Rogers Y.-H."/>
            <person name="Friedman R."/>
            <person name="Venter J.C."/>
        </authorList>
    </citation>
    <scope>NUCLEOTIDE SEQUENCE [LARGE SCALE GENOMIC DNA]</scope>
    <source>
        <strain evidence="2 3">Nb-231</strain>
    </source>
</reference>
<dbReference type="AlphaFoldDB" id="A4BQ45"/>
<organism evidence="2 3">
    <name type="scientific">Nitrococcus mobilis Nb-231</name>
    <dbReference type="NCBI Taxonomy" id="314278"/>
    <lineage>
        <taxon>Bacteria</taxon>
        <taxon>Pseudomonadati</taxon>
        <taxon>Pseudomonadota</taxon>
        <taxon>Gammaproteobacteria</taxon>
        <taxon>Chromatiales</taxon>
        <taxon>Ectothiorhodospiraceae</taxon>
        <taxon>Nitrococcus</taxon>
    </lineage>
</organism>
<evidence type="ECO:0000313" key="3">
    <source>
        <dbReference type="Proteomes" id="UP000003374"/>
    </source>
</evidence>
<dbReference type="InterPro" id="IPR050570">
    <property type="entry name" value="Cell_wall_metabolism_enzyme"/>
</dbReference>
<dbReference type="GO" id="GO:0004222">
    <property type="term" value="F:metalloendopeptidase activity"/>
    <property type="evidence" value="ECO:0007669"/>
    <property type="project" value="TreeGrafter"/>
</dbReference>
<dbReference type="Pfam" id="PF01551">
    <property type="entry name" value="Peptidase_M23"/>
    <property type="match status" value="1"/>
</dbReference>
<dbReference type="SUPFAM" id="SSF51261">
    <property type="entry name" value="Duplicated hybrid motif"/>
    <property type="match status" value="1"/>
</dbReference>
<comment type="caution">
    <text evidence="2">The sequence shown here is derived from an EMBL/GenBank/DDBJ whole genome shotgun (WGS) entry which is preliminary data.</text>
</comment>
<dbReference type="InterPro" id="IPR011055">
    <property type="entry name" value="Dup_hybrid_motif"/>
</dbReference>
<dbReference type="HOGENOM" id="CLU_029425_5_5_6"/>
<proteinExistence type="predicted"/>
<accession>A4BQ45</accession>
<dbReference type="Gene3D" id="2.70.70.10">
    <property type="entry name" value="Glucose Permease (Domain IIA)"/>
    <property type="match status" value="1"/>
</dbReference>
<dbReference type="CDD" id="cd12797">
    <property type="entry name" value="M23_peptidase"/>
    <property type="match status" value="1"/>
</dbReference>
<dbReference type="OrthoDB" id="9805070at2"/>
<dbReference type="Proteomes" id="UP000003374">
    <property type="component" value="Unassembled WGS sequence"/>
</dbReference>
<evidence type="ECO:0000259" key="1">
    <source>
        <dbReference type="Pfam" id="PF01551"/>
    </source>
</evidence>
<feature type="domain" description="M23ase beta-sheet core" evidence="1">
    <location>
        <begin position="170"/>
        <end position="265"/>
    </location>
</feature>
<gene>
    <name evidence="2" type="ORF">NB231_04805</name>
</gene>